<evidence type="ECO:0000313" key="5">
    <source>
        <dbReference type="Proteomes" id="UP001247754"/>
    </source>
</evidence>
<gene>
    <name evidence="4" type="ORF">RGD00_12590</name>
</gene>
<dbReference type="Proteomes" id="UP001247754">
    <property type="component" value="Unassembled WGS sequence"/>
</dbReference>
<organism evidence="4 5">
    <name type="scientific">Ruixingdingia sedimenti</name>
    <dbReference type="NCBI Taxonomy" id="3073604"/>
    <lineage>
        <taxon>Bacteria</taxon>
        <taxon>Pseudomonadati</taxon>
        <taxon>Pseudomonadota</taxon>
        <taxon>Alphaproteobacteria</taxon>
        <taxon>Rhodobacterales</taxon>
        <taxon>Paracoccaceae</taxon>
        <taxon>Ruixingdingia</taxon>
    </lineage>
</organism>
<feature type="compositionally biased region" description="Basic and acidic residues" evidence="1">
    <location>
        <begin position="92"/>
        <end position="109"/>
    </location>
</feature>
<dbReference type="Pfam" id="PF13717">
    <property type="entry name" value="Zn_ribbon_4"/>
    <property type="match status" value="1"/>
</dbReference>
<feature type="transmembrane region" description="Helical" evidence="2">
    <location>
        <begin position="221"/>
        <end position="239"/>
    </location>
</feature>
<accession>A0ABU1FAK3</accession>
<keyword evidence="2" id="KW-0812">Transmembrane</keyword>
<keyword evidence="5" id="KW-1185">Reference proteome</keyword>
<protein>
    <submittedName>
        <fullName evidence="4">Zinc-ribbon domain-containing protein</fullName>
    </submittedName>
</protein>
<feature type="region of interest" description="Disordered" evidence="1">
    <location>
        <begin position="92"/>
        <end position="131"/>
    </location>
</feature>
<keyword evidence="2" id="KW-1133">Transmembrane helix</keyword>
<feature type="region of interest" description="Disordered" evidence="1">
    <location>
        <begin position="151"/>
        <end position="172"/>
    </location>
</feature>
<proteinExistence type="predicted"/>
<dbReference type="RefSeq" id="WP_310457684.1">
    <property type="nucleotide sequence ID" value="NZ_JAVKPH010000013.1"/>
</dbReference>
<dbReference type="InterPro" id="IPR011723">
    <property type="entry name" value="Znf/thioredoxin_put"/>
</dbReference>
<dbReference type="NCBIfam" id="TIGR02098">
    <property type="entry name" value="MJ0042_CXXC"/>
    <property type="match status" value="1"/>
</dbReference>
<name>A0ABU1FAK3_9RHOB</name>
<feature type="domain" description="Zinc finger/thioredoxin putative" evidence="3">
    <location>
        <begin position="1"/>
        <end position="35"/>
    </location>
</feature>
<keyword evidence="2" id="KW-0472">Membrane</keyword>
<evidence type="ECO:0000313" key="4">
    <source>
        <dbReference type="EMBL" id="MDR5653447.1"/>
    </source>
</evidence>
<evidence type="ECO:0000256" key="2">
    <source>
        <dbReference type="SAM" id="Phobius"/>
    </source>
</evidence>
<dbReference type="EMBL" id="JAVKPH010000013">
    <property type="protein sequence ID" value="MDR5653447.1"/>
    <property type="molecule type" value="Genomic_DNA"/>
</dbReference>
<evidence type="ECO:0000256" key="1">
    <source>
        <dbReference type="SAM" id="MobiDB-lite"/>
    </source>
</evidence>
<feature type="region of interest" description="Disordered" evidence="1">
    <location>
        <begin position="39"/>
        <end position="78"/>
    </location>
</feature>
<sequence length="280" mass="29412">MRLICPNCDAHYEVDDSAIPAQGRDVQCSNCGHGWYQYPPGAEPRDEDAEWAEAEWDRDDLPPAPPPAAEGEPEPAPVRRALDESLLAVLREEAERESEARRAEAERAGARGLEIQPDLGLPPAAPPPRATIDDADIAVSAALDAAMAAGGGAVPAEDPAHPRPAAAVRSPARRDLLPDIEQINSTLRASSEPRPAGDGAAGAAMRLPETQAEARSGFRSGFLIVVLIAVLLAVLYVTAPRIAATVPAVARPLAAYVGAVDQGRAAVRRLVAPIEAPRAE</sequence>
<reference evidence="4 5" key="1">
    <citation type="submission" date="2023-09" db="EMBL/GenBank/DDBJ databases">
        <title>Xinfangfangia sedmenti sp. nov., isolated the sedment.</title>
        <authorList>
            <person name="Xu L."/>
        </authorList>
    </citation>
    <scope>NUCLEOTIDE SEQUENCE [LARGE SCALE GENOMIC DNA]</scope>
    <source>
        <strain evidence="4 5">LG-4</strain>
    </source>
</reference>
<evidence type="ECO:0000259" key="3">
    <source>
        <dbReference type="Pfam" id="PF13717"/>
    </source>
</evidence>
<comment type="caution">
    <text evidence="4">The sequence shown here is derived from an EMBL/GenBank/DDBJ whole genome shotgun (WGS) entry which is preliminary data.</text>
</comment>
<feature type="compositionally biased region" description="Acidic residues" evidence="1">
    <location>
        <begin position="45"/>
        <end position="58"/>
    </location>
</feature>